<protein>
    <submittedName>
        <fullName evidence="6">Transcription regulator</fullName>
    </submittedName>
</protein>
<feature type="domain" description="Cyclic nucleotide-binding" evidence="4">
    <location>
        <begin position="14"/>
        <end position="134"/>
    </location>
</feature>
<evidence type="ECO:0000256" key="3">
    <source>
        <dbReference type="ARBA" id="ARBA00023163"/>
    </source>
</evidence>
<dbReference type="PANTHER" id="PTHR24567:SF28">
    <property type="entry name" value="LISTERIOLYSIN REGULATORY PROTEIN"/>
    <property type="match status" value="1"/>
</dbReference>
<dbReference type="OrthoDB" id="9798104at2"/>
<dbReference type="InterPro" id="IPR018490">
    <property type="entry name" value="cNMP-bd_dom_sf"/>
</dbReference>
<evidence type="ECO:0000259" key="5">
    <source>
        <dbReference type="PROSITE" id="PS51063"/>
    </source>
</evidence>
<dbReference type="SMART" id="SM00100">
    <property type="entry name" value="cNMP"/>
    <property type="match status" value="1"/>
</dbReference>
<keyword evidence="1" id="KW-0805">Transcription regulation</keyword>
<dbReference type="InterPro" id="IPR014710">
    <property type="entry name" value="RmlC-like_jellyroll"/>
</dbReference>
<dbReference type="Pfam" id="PF00027">
    <property type="entry name" value="cNMP_binding"/>
    <property type="match status" value="1"/>
</dbReference>
<dbReference type="GO" id="GO:0005829">
    <property type="term" value="C:cytosol"/>
    <property type="evidence" value="ECO:0007669"/>
    <property type="project" value="TreeGrafter"/>
</dbReference>
<dbReference type="GO" id="GO:0003700">
    <property type="term" value="F:DNA-binding transcription factor activity"/>
    <property type="evidence" value="ECO:0007669"/>
    <property type="project" value="TreeGrafter"/>
</dbReference>
<evidence type="ECO:0000256" key="1">
    <source>
        <dbReference type="ARBA" id="ARBA00023015"/>
    </source>
</evidence>
<dbReference type="Pfam" id="PF13545">
    <property type="entry name" value="HTH_Crp_2"/>
    <property type="match status" value="1"/>
</dbReference>
<organism evidence="6 7">
    <name type="scientific">Pediococcus cellicola</name>
    <dbReference type="NCBI Taxonomy" id="319652"/>
    <lineage>
        <taxon>Bacteria</taxon>
        <taxon>Bacillati</taxon>
        <taxon>Bacillota</taxon>
        <taxon>Bacilli</taxon>
        <taxon>Lactobacillales</taxon>
        <taxon>Lactobacillaceae</taxon>
        <taxon>Pediococcus</taxon>
    </lineage>
</organism>
<gene>
    <name evidence="6" type="ORF">IV80_GL001781</name>
</gene>
<dbReference type="InterPro" id="IPR012318">
    <property type="entry name" value="HTH_CRP"/>
</dbReference>
<evidence type="ECO:0000259" key="4">
    <source>
        <dbReference type="PROSITE" id="PS50042"/>
    </source>
</evidence>
<dbReference type="PROSITE" id="PS50042">
    <property type="entry name" value="CNMP_BINDING_3"/>
    <property type="match status" value="1"/>
</dbReference>
<proteinExistence type="predicted"/>
<dbReference type="AlphaFoldDB" id="A0A0R2ILP1"/>
<dbReference type="InterPro" id="IPR036390">
    <property type="entry name" value="WH_DNA-bd_sf"/>
</dbReference>
<dbReference type="RefSeq" id="WP_057751634.1">
    <property type="nucleotide sequence ID" value="NZ_BJVH01000015.1"/>
</dbReference>
<dbReference type="EMBL" id="JQBR01000007">
    <property type="protein sequence ID" value="KRN65938.1"/>
    <property type="molecule type" value="Genomic_DNA"/>
</dbReference>
<dbReference type="GO" id="GO:0003677">
    <property type="term" value="F:DNA binding"/>
    <property type="evidence" value="ECO:0007669"/>
    <property type="project" value="UniProtKB-KW"/>
</dbReference>
<dbReference type="STRING" id="319652.IV80_GL001781"/>
<name>A0A0R2ILP1_9LACO</name>
<dbReference type="SUPFAM" id="SSF46785">
    <property type="entry name" value="Winged helix' DNA-binding domain"/>
    <property type="match status" value="1"/>
</dbReference>
<feature type="domain" description="HTH crp-type" evidence="5">
    <location>
        <begin position="148"/>
        <end position="217"/>
    </location>
</feature>
<accession>A0A0R2ILP1</accession>
<comment type="caution">
    <text evidence="6">The sequence shown here is derived from an EMBL/GenBank/DDBJ whole genome shotgun (WGS) entry which is preliminary data.</text>
</comment>
<dbReference type="InterPro" id="IPR050397">
    <property type="entry name" value="Env_Response_Regulators"/>
</dbReference>
<keyword evidence="3" id="KW-0804">Transcription</keyword>
<dbReference type="CDD" id="cd00038">
    <property type="entry name" value="CAP_ED"/>
    <property type="match status" value="1"/>
</dbReference>
<dbReference type="PRINTS" id="PR00034">
    <property type="entry name" value="HTHCRP"/>
</dbReference>
<dbReference type="SUPFAM" id="SSF51206">
    <property type="entry name" value="cAMP-binding domain-like"/>
    <property type="match status" value="1"/>
</dbReference>
<dbReference type="PATRIC" id="fig|319652.3.peg.1808"/>
<dbReference type="SMART" id="SM00419">
    <property type="entry name" value="HTH_CRP"/>
    <property type="match status" value="1"/>
</dbReference>
<keyword evidence="2" id="KW-0238">DNA-binding</keyword>
<dbReference type="Gene3D" id="1.10.10.10">
    <property type="entry name" value="Winged helix-like DNA-binding domain superfamily/Winged helix DNA-binding domain"/>
    <property type="match status" value="1"/>
</dbReference>
<evidence type="ECO:0000256" key="2">
    <source>
        <dbReference type="ARBA" id="ARBA00023125"/>
    </source>
</evidence>
<reference evidence="6 7" key="1">
    <citation type="journal article" date="2015" name="Genome Announc.">
        <title>Expanding the biotechnology potential of lactobacilli through comparative genomics of 213 strains and associated genera.</title>
        <authorList>
            <person name="Sun Z."/>
            <person name="Harris H.M."/>
            <person name="McCann A."/>
            <person name="Guo C."/>
            <person name="Argimon S."/>
            <person name="Zhang W."/>
            <person name="Yang X."/>
            <person name="Jeffery I.B."/>
            <person name="Cooney J.C."/>
            <person name="Kagawa T.F."/>
            <person name="Liu W."/>
            <person name="Song Y."/>
            <person name="Salvetti E."/>
            <person name="Wrobel A."/>
            <person name="Rasinkangas P."/>
            <person name="Parkhill J."/>
            <person name="Rea M.C."/>
            <person name="O'Sullivan O."/>
            <person name="Ritari J."/>
            <person name="Douillard F.P."/>
            <person name="Paul Ross R."/>
            <person name="Yang R."/>
            <person name="Briner A.E."/>
            <person name="Felis G.E."/>
            <person name="de Vos W.M."/>
            <person name="Barrangou R."/>
            <person name="Klaenhammer T.R."/>
            <person name="Caufield P.W."/>
            <person name="Cui Y."/>
            <person name="Zhang H."/>
            <person name="O'Toole P.W."/>
        </authorList>
    </citation>
    <scope>NUCLEOTIDE SEQUENCE [LARGE SCALE GENOMIC DNA]</scope>
    <source>
        <strain evidence="6 7">DSM 17757</strain>
    </source>
</reference>
<dbReference type="Gene3D" id="2.60.120.10">
    <property type="entry name" value="Jelly Rolls"/>
    <property type="match status" value="1"/>
</dbReference>
<dbReference type="InterPro" id="IPR036388">
    <property type="entry name" value="WH-like_DNA-bd_sf"/>
</dbReference>
<evidence type="ECO:0000313" key="6">
    <source>
        <dbReference type="EMBL" id="KRN65938.1"/>
    </source>
</evidence>
<dbReference type="PANTHER" id="PTHR24567">
    <property type="entry name" value="CRP FAMILY TRANSCRIPTIONAL REGULATORY PROTEIN"/>
    <property type="match status" value="1"/>
</dbReference>
<dbReference type="InterPro" id="IPR000595">
    <property type="entry name" value="cNMP-bd_dom"/>
</dbReference>
<evidence type="ECO:0000313" key="7">
    <source>
        <dbReference type="Proteomes" id="UP000051568"/>
    </source>
</evidence>
<dbReference type="PROSITE" id="PS51063">
    <property type="entry name" value="HTH_CRP_2"/>
    <property type="match status" value="1"/>
</dbReference>
<dbReference type="Proteomes" id="UP000051568">
    <property type="component" value="Unassembled WGS sequence"/>
</dbReference>
<sequence length="223" mass="24868">MQRSEHDCIKLVPLFNHLPDSDVDKIETIMTHKHYEAGESLFLDGGKLDTLIIVANGQVKVSKIAANGREQLLYLLQSGDFDGEGALFQEMTRSSTGVALIPTNVCQISRKNFQKLLTTSPSISMNLINEFGQRISSLEKRTTEASTETVEARIGNYLVETGASLNKDSFKLPIKKKDLAIYLGTTPETVSRKLTEFERKGWIEQGPQKQIKLLDKDALVLID</sequence>
<keyword evidence="7" id="KW-1185">Reference proteome</keyword>